<evidence type="ECO:0000256" key="2">
    <source>
        <dbReference type="ARBA" id="ARBA00004442"/>
    </source>
</evidence>
<feature type="domain" description="Trimeric autotransporter adhesin YadA-like head" evidence="11">
    <location>
        <begin position="323"/>
        <end position="345"/>
    </location>
</feature>
<protein>
    <submittedName>
        <fullName evidence="12">Uncharacterized protein</fullName>
    </submittedName>
</protein>
<keyword evidence="3" id="KW-0813">Transport</keyword>
<dbReference type="Pfam" id="PF03895">
    <property type="entry name" value="YadA_anchor"/>
    <property type="match status" value="1"/>
</dbReference>
<evidence type="ECO:0000259" key="11">
    <source>
        <dbReference type="Pfam" id="PF05658"/>
    </source>
</evidence>
<dbReference type="CDD" id="cd12819">
    <property type="entry name" value="LbR_vir_like"/>
    <property type="match status" value="1"/>
</dbReference>
<evidence type="ECO:0000256" key="4">
    <source>
        <dbReference type="ARBA" id="ARBA00022452"/>
    </source>
</evidence>
<evidence type="ECO:0000256" key="5">
    <source>
        <dbReference type="ARBA" id="ARBA00022692"/>
    </source>
</evidence>
<dbReference type="AlphaFoldDB" id="A0A480B7I0"/>
<dbReference type="Gene3D" id="3.30.1300.30">
    <property type="entry name" value="GSPII I/J protein-like"/>
    <property type="match status" value="1"/>
</dbReference>
<feature type="domain" description="Trimeric autotransporter adhesin YadA-like C-terminal membrane anchor" evidence="10">
    <location>
        <begin position="453"/>
        <end position="500"/>
    </location>
</feature>
<dbReference type="GO" id="GO:0015031">
    <property type="term" value="P:protein transport"/>
    <property type="evidence" value="ECO:0007669"/>
    <property type="project" value="UniProtKB-KW"/>
</dbReference>
<dbReference type="Pfam" id="PF05658">
    <property type="entry name" value="YadA_head"/>
    <property type="match status" value="1"/>
</dbReference>
<reference evidence="12 13" key="1">
    <citation type="submission" date="2019-03" db="EMBL/GenBank/DDBJ databases">
        <title>Draft genome sequences of two Veillonella tobetsuensis clinical isolates from intraoperative bronchial fluids of elderly patients with pulmonary carcinoma.</title>
        <authorList>
            <person name="Akiyama T."/>
        </authorList>
    </citation>
    <scope>NUCLEOTIDE SEQUENCE [LARGE SCALE GENOMIC DNA]</scope>
    <source>
        <strain evidence="12 13">PAGU 1578</strain>
    </source>
</reference>
<dbReference type="InterPro" id="IPR011049">
    <property type="entry name" value="Serralysin-like_metalloprot_C"/>
</dbReference>
<evidence type="ECO:0000256" key="9">
    <source>
        <dbReference type="ARBA" id="ARBA00023237"/>
    </source>
</evidence>
<keyword evidence="9" id="KW-0998">Cell outer membrane</keyword>
<evidence type="ECO:0000256" key="1">
    <source>
        <dbReference type="ARBA" id="ARBA00004241"/>
    </source>
</evidence>
<comment type="subcellular location">
    <subcellularLocation>
        <location evidence="2">Cell outer membrane</location>
    </subcellularLocation>
    <subcellularLocation>
        <location evidence="1">Cell surface</location>
    </subcellularLocation>
</comment>
<evidence type="ECO:0000259" key="10">
    <source>
        <dbReference type="Pfam" id="PF03895"/>
    </source>
</evidence>
<evidence type="ECO:0000256" key="8">
    <source>
        <dbReference type="ARBA" id="ARBA00023136"/>
    </source>
</evidence>
<name>A0A480B7I0_9FIRM</name>
<evidence type="ECO:0000313" key="13">
    <source>
        <dbReference type="Proteomes" id="UP000300381"/>
    </source>
</evidence>
<dbReference type="SUPFAM" id="SSF54523">
    <property type="entry name" value="Pili subunits"/>
    <property type="match status" value="1"/>
</dbReference>
<dbReference type="EMBL" id="BJCQ01000013">
    <property type="protein sequence ID" value="GCL67048.1"/>
    <property type="molecule type" value="Genomic_DNA"/>
</dbReference>
<gene>
    <name evidence="12" type="ORF">PAGU1578_06690</name>
</gene>
<keyword evidence="4" id="KW-1134">Transmembrane beta strand</keyword>
<dbReference type="Gene3D" id="2.60.40.4050">
    <property type="match status" value="1"/>
</dbReference>
<dbReference type="InterPro" id="IPR005594">
    <property type="entry name" value="YadA_C"/>
</dbReference>
<dbReference type="InterPro" id="IPR045584">
    <property type="entry name" value="Pilin-like"/>
</dbReference>
<proteinExistence type="predicted"/>
<evidence type="ECO:0000256" key="3">
    <source>
        <dbReference type="ARBA" id="ARBA00022448"/>
    </source>
</evidence>
<evidence type="ECO:0000256" key="7">
    <source>
        <dbReference type="ARBA" id="ARBA00022927"/>
    </source>
</evidence>
<organism evidence="12 13">
    <name type="scientific">Veillonella tobetsuensis</name>
    <dbReference type="NCBI Taxonomy" id="1110546"/>
    <lineage>
        <taxon>Bacteria</taxon>
        <taxon>Bacillati</taxon>
        <taxon>Bacillota</taxon>
        <taxon>Negativicutes</taxon>
        <taxon>Veillonellales</taxon>
        <taxon>Veillonellaceae</taxon>
        <taxon>Veillonella</taxon>
    </lineage>
</organism>
<keyword evidence="7" id="KW-0653">Protein transport</keyword>
<keyword evidence="6" id="KW-0732">Signal</keyword>
<keyword evidence="8" id="KW-0472">Membrane</keyword>
<dbReference type="GO" id="GO:0009986">
    <property type="term" value="C:cell surface"/>
    <property type="evidence" value="ECO:0007669"/>
    <property type="project" value="UniProtKB-SubCell"/>
</dbReference>
<accession>A0A480B7I0</accession>
<evidence type="ECO:0000256" key="6">
    <source>
        <dbReference type="ARBA" id="ARBA00022729"/>
    </source>
</evidence>
<evidence type="ECO:0000313" key="12">
    <source>
        <dbReference type="EMBL" id="GCL67048.1"/>
    </source>
</evidence>
<keyword evidence="5" id="KW-0812">Transmembrane</keyword>
<comment type="caution">
    <text evidence="12">The sequence shown here is derived from an EMBL/GenBank/DDBJ whole genome shotgun (WGS) entry which is preliminary data.</text>
</comment>
<dbReference type="GO" id="GO:0009279">
    <property type="term" value="C:cell outer membrane"/>
    <property type="evidence" value="ECO:0007669"/>
    <property type="project" value="UniProtKB-SubCell"/>
</dbReference>
<dbReference type="Proteomes" id="UP000300381">
    <property type="component" value="Unassembled WGS sequence"/>
</dbReference>
<dbReference type="Gene3D" id="2.150.10.10">
    <property type="entry name" value="Serralysin-like metalloprotease, C-terminal"/>
    <property type="match status" value="2"/>
</dbReference>
<dbReference type="InterPro" id="IPR008640">
    <property type="entry name" value="Adhesin_Head_dom"/>
</dbReference>
<sequence length="532" mass="53906">MSIVIEKEERDMFTMNKLNSQQQNGKKVRCVSASLTACVFALTLGSVAVLTAQTVEAAGQVIGGYAAGNQALGDGSVVVSGGKDKEPNVAEGENSAVLAGTMNAAEGSYTAIVGGFKNIVHEEIKSGAILGGTKNQIEAVGSLVGNYATISGGEDNIAYGESSSISGGNANGTYGLHSSIAGGRGNNAGGEIGSVIGGSQNNADGHGSTLAGGLGNTGVGMWSSVFGGSKNEAVGVGASILGGGGREFTGRRFVNHKNIANGEYSTIIGSRDGRTVGNGSTVVGGSNGLTLGVASTSIGGGFTGSQAENSLALGHKAGTTVKYGTAIGYESVATEEGTIAFGHDAGDVSGYTVKYPDKEITTHLGYKKTVPDYDKEPTVTPTTYSDAKYNRLVKVADGVDAHDAATVGQLENAISQVQSVGTNIETTVNKATASSYALAALQPNFSEGETGLGVAVGFGHYHGKTATALGAYYRPNRNVQFNVGTVVGNGNQGFNGGLSFKVGPESKTVPSSTDARIAQLEKRIQELEQAKK</sequence>